<keyword evidence="2" id="KW-0805">Transcription regulation</keyword>
<dbReference type="PANTHER" id="PTHR31845">
    <property type="entry name" value="FINGER DOMAIN PROTEIN, PUTATIVE-RELATED"/>
    <property type="match status" value="1"/>
</dbReference>
<dbReference type="GO" id="GO:0005634">
    <property type="term" value="C:nucleus"/>
    <property type="evidence" value="ECO:0007669"/>
    <property type="project" value="UniProtKB-SubCell"/>
</dbReference>
<evidence type="ECO:0008006" key="8">
    <source>
        <dbReference type="Google" id="ProtNLM"/>
    </source>
</evidence>
<organism evidence="6 7">
    <name type="scientific">Cladophialophora chaetospira</name>
    <dbReference type="NCBI Taxonomy" id="386627"/>
    <lineage>
        <taxon>Eukaryota</taxon>
        <taxon>Fungi</taxon>
        <taxon>Dikarya</taxon>
        <taxon>Ascomycota</taxon>
        <taxon>Pezizomycotina</taxon>
        <taxon>Eurotiomycetes</taxon>
        <taxon>Chaetothyriomycetidae</taxon>
        <taxon>Chaetothyriales</taxon>
        <taxon>Herpotrichiellaceae</taxon>
        <taxon>Cladophialophora</taxon>
    </lineage>
</organism>
<evidence type="ECO:0000256" key="4">
    <source>
        <dbReference type="ARBA" id="ARBA00023163"/>
    </source>
</evidence>
<dbReference type="GO" id="GO:0000981">
    <property type="term" value="F:DNA-binding transcription factor activity, RNA polymerase II-specific"/>
    <property type="evidence" value="ECO:0007669"/>
    <property type="project" value="TreeGrafter"/>
</dbReference>
<keyword evidence="7" id="KW-1185">Reference proteome</keyword>
<proteinExistence type="predicted"/>
<protein>
    <recommendedName>
        <fullName evidence="8">Transcription factor domain-containing protein</fullName>
    </recommendedName>
</protein>
<dbReference type="GO" id="GO:0000976">
    <property type="term" value="F:transcription cis-regulatory region binding"/>
    <property type="evidence" value="ECO:0007669"/>
    <property type="project" value="TreeGrafter"/>
</dbReference>
<comment type="caution">
    <text evidence="6">The sequence shown here is derived from an EMBL/GenBank/DDBJ whole genome shotgun (WGS) entry which is preliminary data.</text>
</comment>
<keyword evidence="4" id="KW-0804">Transcription</keyword>
<reference evidence="6" key="1">
    <citation type="submission" date="2022-10" db="EMBL/GenBank/DDBJ databases">
        <title>Culturing micro-colonial fungi from biological soil crusts in the Mojave desert and describing Neophaeococcomyces mojavensis, and introducing the new genera and species Taxawa tesnikishii.</title>
        <authorList>
            <person name="Kurbessoian T."/>
            <person name="Stajich J.E."/>
        </authorList>
    </citation>
    <scope>NUCLEOTIDE SEQUENCE</scope>
    <source>
        <strain evidence="6">TK_41</strain>
    </source>
</reference>
<dbReference type="Proteomes" id="UP001172673">
    <property type="component" value="Unassembled WGS sequence"/>
</dbReference>
<evidence type="ECO:0000256" key="5">
    <source>
        <dbReference type="ARBA" id="ARBA00023242"/>
    </source>
</evidence>
<evidence type="ECO:0000256" key="3">
    <source>
        <dbReference type="ARBA" id="ARBA00023125"/>
    </source>
</evidence>
<evidence type="ECO:0000256" key="2">
    <source>
        <dbReference type="ARBA" id="ARBA00023015"/>
    </source>
</evidence>
<dbReference type="InterPro" id="IPR051089">
    <property type="entry name" value="prtT"/>
</dbReference>
<sequence>MGEADQWPTCKSLEDQQASAFLDQYHRMSQTVPFATQLLSQSSQAPPQAGTCAAGDGVEKLAGVDEEMRAASGMLNRLLRDSPILLLAAVLTGSSSQPEFEKQADDLFRHVLADRVVVKGQKSLEILQSLLTYLTWYHHRFDPETLQFYQFLQLANGMVFDLGLPKKFAKIGELTPPVDHDLNEVRTFLLCYYLNCGGAVLGYDRPENMGCIGSLRNAAKILAAFSPRQHDKEALSWVELLYSVACHHKVGQPLACDEPPATSRLILLGDWETAHLQAGKSPPLVSSFHFTRAYTLLKSSKAKVPSIQDSRICIHHFHELLLGILGRELDYLIRLGIVEWAHLITTLFLLARLGYLEAQGDNRSSSPRPSPVHDYVIRFRSLLEDLRSRSRSDMVFKAPHLLGWLDKILVAVAERAKTSEALGGPGTEIGHRDSAYELVNSFLEKNEPQFTHLQQGSNGMMISSENFWGEFMSDWLNW</sequence>
<dbReference type="AlphaFoldDB" id="A0AA38XMZ3"/>
<keyword evidence="3" id="KW-0238">DNA-binding</keyword>
<evidence type="ECO:0000256" key="1">
    <source>
        <dbReference type="ARBA" id="ARBA00004123"/>
    </source>
</evidence>
<keyword evidence="5" id="KW-0539">Nucleus</keyword>
<dbReference type="EMBL" id="JAPDRK010000001">
    <property type="protein sequence ID" value="KAJ9616397.1"/>
    <property type="molecule type" value="Genomic_DNA"/>
</dbReference>
<evidence type="ECO:0000313" key="7">
    <source>
        <dbReference type="Proteomes" id="UP001172673"/>
    </source>
</evidence>
<accession>A0AA38XMZ3</accession>
<evidence type="ECO:0000313" key="6">
    <source>
        <dbReference type="EMBL" id="KAJ9616397.1"/>
    </source>
</evidence>
<name>A0AA38XMZ3_9EURO</name>
<comment type="subcellular location">
    <subcellularLocation>
        <location evidence="1">Nucleus</location>
    </subcellularLocation>
</comment>
<dbReference type="PANTHER" id="PTHR31845:SF10">
    <property type="entry name" value="ZN(II)2CYS6 TRANSCRIPTION FACTOR (EUROFUNG)"/>
    <property type="match status" value="1"/>
</dbReference>
<gene>
    <name evidence="6" type="ORF">H2200_000115</name>
</gene>